<keyword evidence="2" id="KW-0732">Signal</keyword>
<feature type="signal peptide" evidence="2">
    <location>
        <begin position="1"/>
        <end position="23"/>
    </location>
</feature>
<dbReference type="RefSeq" id="WP_022983829.1">
    <property type="nucleotide sequence ID" value="NZ_QYYA01000001.1"/>
</dbReference>
<dbReference type="InterPro" id="IPR023346">
    <property type="entry name" value="Lysozyme-like_dom_sf"/>
</dbReference>
<feature type="domain" description="Transglycosylase SLT" evidence="3">
    <location>
        <begin position="78"/>
        <end position="183"/>
    </location>
</feature>
<comment type="similarity">
    <text evidence="1">Belongs to the transglycosylase Slt family.</text>
</comment>
<dbReference type="InterPro" id="IPR025392">
    <property type="entry name" value="DUF4124"/>
</dbReference>
<keyword evidence="6" id="KW-1185">Reference proteome</keyword>
<dbReference type="Pfam" id="PF01464">
    <property type="entry name" value="SLT"/>
    <property type="match status" value="1"/>
</dbReference>
<sequence length="212" mass="23342">MNNYVLMALCISGLIGLSGAATAGNIYKYRAADGTILFTDQPQERVGSDHTLLSVRKGWSYQTRALSDAERDRYDTVITLAASRYGVEPGLIKAVIHAESLFNPNAVSRVGAQGLMQLMPETANYLEVTNPFDARQNILGGTRFLAYLKGKFTDLDHILAAYNAGEGNVRRYGGIPPFKETQAYVRKVKQLKSRYAPHFLAGMGEEEVFAAR</sequence>
<dbReference type="Pfam" id="PF13511">
    <property type="entry name" value="DUF4124"/>
    <property type="match status" value="1"/>
</dbReference>
<evidence type="ECO:0000313" key="5">
    <source>
        <dbReference type="EMBL" id="RJG20070.1"/>
    </source>
</evidence>
<evidence type="ECO:0000256" key="1">
    <source>
        <dbReference type="ARBA" id="ARBA00007734"/>
    </source>
</evidence>
<dbReference type="PANTHER" id="PTHR37423">
    <property type="entry name" value="SOLUBLE LYTIC MUREIN TRANSGLYCOSYLASE-RELATED"/>
    <property type="match status" value="1"/>
</dbReference>
<reference evidence="5 6" key="1">
    <citation type="submission" date="2018-09" db="EMBL/GenBank/DDBJ databases">
        <title>Alcanivorax profundi sp. nov., isolated from 1000 m-depth seawater of the Mariana Trench.</title>
        <authorList>
            <person name="Liu J."/>
        </authorList>
    </citation>
    <scope>NUCLEOTIDE SEQUENCE [LARGE SCALE GENOMIC DNA]</scope>
    <source>
        <strain evidence="5 6">MTEO17</strain>
    </source>
</reference>
<evidence type="ECO:0000259" key="3">
    <source>
        <dbReference type="Pfam" id="PF01464"/>
    </source>
</evidence>
<evidence type="ECO:0000256" key="2">
    <source>
        <dbReference type="SAM" id="SignalP"/>
    </source>
</evidence>
<dbReference type="SUPFAM" id="SSF53955">
    <property type="entry name" value="Lysozyme-like"/>
    <property type="match status" value="1"/>
</dbReference>
<gene>
    <name evidence="5" type="ORF">D4A39_04365</name>
</gene>
<dbReference type="EMBL" id="QYYA01000001">
    <property type="protein sequence ID" value="RJG20070.1"/>
    <property type="molecule type" value="Genomic_DNA"/>
</dbReference>
<dbReference type="GO" id="GO:0008933">
    <property type="term" value="F:peptidoglycan lytic transglycosylase activity"/>
    <property type="evidence" value="ECO:0007669"/>
    <property type="project" value="InterPro"/>
</dbReference>
<comment type="caution">
    <text evidence="5">The sequence shown here is derived from an EMBL/GenBank/DDBJ whole genome shotgun (WGS) entry which is preliminary data.</text>
</comment>
<dbReference type="PANTHER" id="PTHR37423:SF2">
    <property type="entry name" value="MEMBRANE-BOUND LYTIC MUREIN TRANSGLYCOSYLASE C"/>
    <property type="match status" value="1"/>
</dbReference>
<feature type="chain" id="PRO_5019508413" evidence="2">
    <location>
        <begin position="24"/>
        <end position="212"/>
    </location>
</feature>
<dbReference type="AlphaFoldDB" id="A0A418Y3N7"/>
<dbReference type="GO" id="GO:0016020">
    <property type="term" value="C:membrane"/>
    <property type="evidence" value="ECO:0007669"/>
    <property type="project" value="InterPro"/>
</dbReference>
<dbReference type="OrthoDB" id="92254at2"/>
<dbReference type="InterPro" id="IPR000189">
    <property type="entry name" value="Transglyc_AS"/>
</dbReference>
<protein>
    <submittedName>
        <fullName evidence="5">DUF4124 domain-containing protein</fullName>
    </submittedName>
</protein>
<evidence type="ECO:0000259" key="4">
    <source>
        <dbReference type="Pfam" id="PF13511"/>
    </source>
</evidence>
<dbReference type="Proteomes" id="UP000283734">
    <property type="component" value="Unassembled WGS sequence"/>
</dbReference>
<accession>A0A418Y3N7</accession>
<feature type="domain" description="DUF4124" evidence="4">
    <location>
        <begin position="16"/>
        <end position="45"/>
    </location>
</feature>
<dbReference type="CDD" id="cd00254">
    <property type="entry name" value="LT-like"/>
    <property type="match status" value="1"/>
</dbReference>
<dbReference type="InterPro" id="IPR008258">
    <property type="entry name" value="Transglycosylase_SLT_dom_1"/>
</dbReference>
<name>A0A418Y3N7_9GAMM</name>
<evidence type="ECO:0000313" key="6">
    <source>
        <dbReference type="Proteomes" id="UP000283734"/>
    </source>
</evidence>
<organism evidence="5 6">
    <name type="scientific">Alcanivorax profundi</name>
    <dbReference type="NCBI Taxonomy" id="2338368"/>
    <lineage>
        <taxon>Bacteria</taxon>
        <taxon>Pseudomonadati</taxon>
        <taxon>Pseudomonadota</taxon>
        <taxon>Gammaproteobacteria</taxon>
        <taxon>Oceanospirillales</taxon>
        <taxon>Alcanivoracaceae</taxon>
        <taxon>Alcanivorax</taxon>
    </lineage>
</organism>
<dbReference type="GO" id="GO:0000270">
    <property type="term" value="P:peptidoglycan metabolic process"/>
    <property type="evidence" value="ECO:0007669"/>
    <property type="project" value="InterPro"/>
</dbReference>
<dbReference type="PROSITE" id="PS00922">
    <property type="entry name" value="TRANSGLYCOSYLASE"/>
    <property type="match status" value="1"/>
</dbReference>
<dbReference type="Gene3D" id="1.10.530.10">
    <property type="match status" value="1"/>
</dbReference>
<proteinExistence type="inferred from homology"/>